<dbReference type="PANTHER" id="PTHR13619">
    <property type="entry name" value="PHOSPHATIDATE CYTIDYLYLTRANSFERASE, MITOCHONDRIAL"/>
    <property type="match status" value="1"/>
</dbReference>
<evidence type="ECO:0000256" key="10">
    <source>
        <dbReference type="ARBA" id="ARBA00022695"/>
    </source>
</evidence>
<keyword evidence="13" id="KW-0443">Lipid metabolism</keyword>
<dbReference type="GO" id="GO:0004605">
    <property type="term" value="F:phosphatidate cytidylyltransferase activity"/>
    <property type="evidence" value="ECO:0007669"/>
    <property type="project" value="UniProtKB-EC"/>
</dbReference>
<evidence type="ECO:0000256" key="3">
    <source>
        <dbReference type="ARBA" id="ARBA00005119"/>
    </source>
</evidence>
<evidence type="ECO:0000256" key="12">
    <source>
        <dbReference type="ARBA" id="ARBA00022842"/>
    </source>
</evidence>
<reference evidence="19" key="1">
    <citation type="submission" date="2021-01" db="EMBL/GenBank/DDBJ databases">
        <authorList>
            <person name="Corre E."/>
            <person name="Pelletier E."/>
            <person name="Niang G."/>
            <person name="Scheremetjew M."/>
            <person name="Finn R."/>
            <person name="Kale V."/>
            <person name="Holt S."/>
            <person name="Cochrane G."/>
            <person name="Meng A."/>
            <person name="Brown T."/>
            <person name="Cohen L."/>
        </authorList>
    </citation>
    <scope>NUCLEOTIDE SEQUENCE</scope>
    <source>
        <strain evidence="19">CCMP1897</strain>
    </source>
</reference>
<dbReference type="UniPathway" id="UPA00557">
    <property type="reaction ID" value="UER00614"/>
</dbReference>
<gene>
    <name evidence="19" type="ORF">PSAL00342_LOCUS4906</name>
</gene>
<evidence type="ECO:0000256" key="18">
    <source>
        <dbReference type="ARBA" id="ARBA00029893"/>
    </source>
</evidence>
<evidence type="ECO:0000256" key="11">
    <source>
        <dbReference type="ARBA" id="ARBA00022792"/>
    </source>
</evidence>
<comment type="cofactor">
    <cofactor evidence="1">
        <name>Mg(2+)</name>
        <dbReference type="ChEBI" id="CHEBI:18420"/>
    </cofactor>
</comment>
<dbReference type="PIRSF" id="PIRSF028840">
    <property type="entry name" value="Mmp37"/>
    <property type="match status" value="1"/>
</dbReference>
<dbReference type="EMBL" id="HBIS01005439">
    <property type="protein sequence ID" value="CAE0611071.1"/>
    <property type="molecule type" value="Transcribed_RNA"/>
</dbReference>
<comment type="similarity">
    <text evidence="5">Belongs to the TAM41 family.</text>
</comment>
<keyword evidence="11" id="KW-0999">Mitochondrion inner membrane</keyword>
<protein>
    <recommendedName>
        <fullName evidence="7">Phosphatidate cytidylyltransferase, mitochondrial</fullName>
        <ecNumber evidence="6">2.7.7.41</ecNumber>
    </recommendedName>
    <alternativeName>
        <fullName evidence="18">CDP-diacylglycerol synthase</fullName>
    </alternativeName>
</protein>
<sequence length="333" mass="37332">MNVKEKSREVLSQFPSVRHAFAYGSKVFAQAKGPEKDALLDFVFVVDEPSKWHKENLARNPRHYSCVGRMGGGSAADYVAKRIGAGVYFNVYAEVGNERIKYGVTATDTIVEDLKYWKSFYMAGRMQKPVQHLVESQRVLRATEHNILAATATALLILPETFSKDMFYRTVVSLSYIGDIRMKFAEDTNKVRNIMLGSASELHQMYNAAIQRFASQKMVYNIEKQQWSQEVHSDARVALLRRLPPGLLSELKTIVGYETPLDTLAKEDALRTARAVVKGGDTSELVMRGLACMNRRSSRRQAMAGLLSAGWNGTIAYLGRKVAKSYRSKRSGA</sequence>
<keyword evidence="12" id="KW-0460">Magnesium</keyword>
<evidence type="ECO:0000256" key="16">
    <source>
        <dbReference type="ARBA" id="ARBA00023209"/>
    </source>
</evidence>
<evidence type="ECO:0000256" key="6">
    <source>
        <dbReference type="ARBA" id="ARBA00012487"/>
    </source>
</evidence>
<dbReference type="GO" id="GO:0032049">
    <property type="term" value="P:cardiolipin biosynthetic process"/>
    <property type="evidence" value="ECO:0007669"/>
    <property type="project" value="InterPro"/>
</dbReference>
<dbReference type="EC" id="2.7.7.41" evidence="6"/>
<organism evidence="19">
    <name type="scientific">Picocystis salinarum</name>
    <dbReference type="NCBI Taxonomy" id="88271"/>
    <lineage>
        <taxon>Eukaryota</taxon>
        <taxon>Viridiplantae</taxon>
        <taxon>Chlorophyta</taxon>
        <taxon>Picocystophyceae</taxon>
        <taxon>Picocystales</taxon>
        <taxon>Picocystaceae</taxon>
        <taxon>Picocystis</taxon>
    </lineage>
</organism>
<evidence type="ECO:0000256" key="5">
    <source>
        <dbReference type="ARBA" id="ARBA00005458"/>
    </source>
</evidence>
<keyword evidence="8" id="KW-0444">Lipid biosynthesis</keyword>
<evidence type="ECO:0000256" key="15">
    <source>
        <dbReference type="ARBA" id="ARBA00023136"/>
    </source>
</evidence>
<dbReference type="GO" id="GO:0005743">
    <property type="term" value="C:mitochondrial inner membrane"/>
    <property type="evidence" value="ECO:0007669"/>
    <property type="project" value="UniProtKB-SubCell"/>
</dbReference>
<evidence type="ECO:0000256" key="4">
    <source>
        <dbReference type="ARBA" id="ARBA00005189"/>
    </source>
</evidence>
<keyword evidence="16" id="KW-0594">Phospholipid biosynthesis</keyword>
<evidence type="ECO:0000256" key="2">
    <source>
        <dbReference type="ARBA" id="ARBA00004443"/>
    </source>
</evidence>
<comment type="pathway">
    <text evidence="4">Lipid metabolism.</text>
</comment>
<keyword evidence="17" id="KW-1208">Phospholipid metabolism</keyword>
<dbReference type="PANTHER" id="PTHR13619:SF0">
    <property type="entry name" value="PHOSPHATIDATE CYTIDYLYLTRANSFERASE, MITOCHONDRIAL"/>
    <property type="match status" value="1"/>
</dbReference>
<accession>A0A7S3UFQ4</accession>
<dbReference type="InterPro" id="IPR015222">
    <property type="entry name" value="Tam41"/>
</dbReference>
<dbReference type="GO" id="GO:0016024">
    <property type="term" value="P:CDP-diacylglycerol biosynthetic process"/>
    <property type="evidence" value="ECO:0007669"/>
    <property type="project" value="UniProtKB-UniPathway"/>
</dbReference>
<dbReference type="AlphaFoldDB" id="A0A7S3UFQ4"/>
<evidence type="ECO:0000256" key="13">
    <source>
        <dbReference type="ARBA" id="ARBA00023098"/>
    </source>
</evidence>
<evidence type="ECO:0000256" key="7">
    <source>
        <dbReference type="ARBA" id="ARBA00018337"/>
    </source>
</evidence>
<evidence type="ECO:0000256" key="8">
    <source>
        <dbReference type="ARBA" id="ARBA00022516"/>
    </source>
</evidence>
<evidence type="ECO:0000256" key="14">
    <source>
        <dbReference type="ARBA" id="ARBA00023128"/>
    </source>
</evidence>
<name>A0A7S3UFQ4_9CHLO</name>
<comment type="subcellular location">
    <subcellularLocation>
        <location evidence="2">Mitochondrion inner membrane</location>
        <topology evidence="2">Peripheral membrane protein</topology>
        <orientation evidence="2">Matrix side</orientation>
    </subcellularLocation>
</comment>
<evidence type="ECO:0000256" key="1">
    <source>
        <dbReference type="ARBA" id="ARBA00001946"/>
    </source>
</evidence>
<comment type="pathway">
    <text evidence="3">Phospholipid metabolism; CDP-diacylglycerol biosynthesis; CDP-diacylglycerol from sn-glycerol 3-phosphate: step 3/3.</text>
</comment>
<keyword evidence="9" id="KW-0808">Transferase</keyword>
<proteinExistence type="inferred from homology"/>
<evidence type="ECO:0000313" key="19">
    <source>
        <dbReference type="EMBL" id="CAE0611071.1"/>
    </source>
</evidence>
<keyword evidence="15" id="KW-0472">Membrane</keyword>
<keyword evidence="14" id="KW-0496">Mitochondrion</keyword>
<keyword evidence="10" id="KW-0548">Nucleotidyltransferase</keyword>
<evidence type="ECO:0000256" key="17">
    <source>
        <dbReference type="ARBA" id="ARBA00023264"/>
    </source>
</evidence>
<evidence type="ECO:0000256" key="9">
    <source>
        <dbReference type="ARBA" id="ARBA00022679"/>
    </source>
</evidence>
<dbReference type="Pfam" id="PF09139">
    <property type="entry name" value="Tam41_Mmp37"/>
    <property type="match status" value="1"/>
</dbReference>